<feature type="transmembrane region" description="Helical" evidence="1">
    <location>
        <begin position="168"/>
        <end position="194"/>
    </location>
</feature>
<dbReference type="RefSeq" id="WP_092874767.1">
    <property type="nucleotide sequence ID" value="NZ_FOJY01000028.1"/>
</dbReference>
<accession>A0A1I1AMW7</accession>
<feature type="transmembrane region" description="Helical" evidence="1">
    <location>
        <begin position="115"/>
        <end position="148"/>
    </location>
</feature>
<evidence type="ECO:0000256" key="1">
    <source>
        <dbReference type="SAM" id="Phobius"/>
    </source>
</evidence>
<keyword evidence="1" id="KW-0472">Membrane</keyword>
<organism evidence="2 3">
    <name type="scientific">Acetitomaculum ruminis DSM 5522</name>
    <dbReference type="NCBI Taxonomy" id="1120918"/>
    <lineage>
        <taxon>Bacteria</taxon>
        <taxon>Bacillati</taxon>
        <taxon>Bacillota</taxon>
        <taxon>Clostridia</taxon>
        <taxon>Lachnospirales</taxon>
        <taxon>Lachnospiraceae</taxon>
        <taxon>Acetitomaculum</taxon>
    </lineage>
</organism>
<sequence length="273" mass="31527">MVKEELKRALSNKKFWIMLIIGILIGVTYFFQYVLIFAKSQDTILEYYKDSAAMLHPVTVFEGWMDSTSSFLQPYLYYMILPLLVSGAYADSFFLEKKSGYLKNVLIRESKKRYYLSKIIAVFIIGGIVFVAPLIINFCMTAAVLPTFTPSITNSMSAPDNMSFLYELYYTFPLLYVFIFMVIDFIYAGLTACIAMLCGFYVEHRFLIYAMPFVVWMFLHSALCTLGFDDYSPVHFLNPGYSSVKGQSIVIYLLIFIIFIFLILKKNQSEDVF</sequence>
<keyword evidence="1" id="KW-1133">Transmembrane helix</keyword>
<dbReference type="Proteomes" id="UP000198838">
    <property type="component" value="Unassembled WGS sequence"/>
</dbReference>
<feature type="transmembrane region" description="Helical" evidence="1">
    <location>
        <begin position="75"/>
        <end position="95"/>
    </location>
</feature>
<protein>
    <recommendedName>
        <fullName evidence="4">ABC-2 family transporter protein</fullName>
    </recommendedName>
</protein>
<feature type="transmembrane region" description="Helical" evidence="1">
    <location>
        <begin position="15"/>
        <end position="38"/>
    </location>
</feature>
<evidence type="ECO:0000313" key="2">
    <source>
        <dbReference type="EMBL" id="SFB37808.1"/>
    </source>
</evidence>
<proteinExistence type="predicted"/>
<dbReference type="AlphaFoldDB" id="A0A1I1AMW7"/>
<dbReference type="EMBL" id="FOJY01000028">
    <property type="protein sequence ID" value="SFB37808.1"/>
    <property type="molecule type" value="Genomic_DNA"/>
</dbReference>
<reference evidence="2 3" key="1">
    <citation type="submission" date="2016-10" db="EMBL/GenBank/DDBJ databases">
        <authorList>
            <person name="de Groot N.N."/>
        </authorList>
    </citation>
    <scope>NUCLEOTIDE SEQUENCE [LARGE SCALE GENOMIC DNA]</scope>
    <source>
        <strain evidence="2 3">DSM 5522</strain>
    </source>
</reference>
<dbReference type="STRING" id="1120918.SAMN05216249_12821"/>
<evidence type="ECO:0008006" key="4">
    <source>
        <dbReference type="Google" id="ProtNLM"/>
    </source>
</evidence>
<keyword evidence="1" id="KW-0812">Transmembrane</keyword>
<evidence type="ECO:0000313" key="3">
    <source>
        <dbReference type="Proteomes" id="UP000198838"/>
    </source>
</evidence>
<feature type="transmembrane region" description="Helical" evidence="1">
    <location>
        <begin position="206"/>
        <end position="228"/>
    </location>
</feature>
<keyword evidence="3" id="KW-1185">Reference proteome</keyword>
<gene>
    <name evidence="2" type="ORF">SAMN05216249_12821</name>
</gene>
<name>A0A1I1AMW7_9FIRM</name>
<feature type="transmembrane region" description="Helical" evidence="1">
    <location>
        <begin position="248"/>
        <end position="264"/>
    </location>
</feature>
<dbReference type="OrthoDB" id="2067652at2"/>